<evidence type="ECO:0008006" key="3">
    <source>
        <dbReference type="Google" id="ProtNLM"/>
    </source>
</evidence>
<gene>
    <name evidence="1" type="ORF">FZC76_06245</name>
</gene>
<evidence type="ECO:0000313" key="2">
    <source>
        <dbReference type="Proteomes" id="UP000322524"/>
    </source>
</evidence>
<dbReference type="STRING" id="79883.GCA_001636495_01029"/>
<proteinExistence type="predicted"/>
<dbReference type="SUPFAM" id="SSF103642">
    <property type="entry name" value="Sec-C motif"/>
    <property type="match status" value="1"/>
</dbReference>
<dbReference type="AlphaFoldDB" id="A0A5D4T354"/>
<dbReference type="Pfam" id="PF02810">
    <property type="entry name" value="SEC-C"/>
    <property type="match status" value="1"/>
</dbReference>
<name>A0A5D4T354_9BACI</name>
<reference evidence="1 2" key="1">
    <citation type="submission" date="2019-08" db="EMBL/GenBank/DDBJ databases">
        <title>Bacillus genomes from the desert of Cuatro Cienegas, Coahuila.</title>
        <authorList>
            <person name="Olmedo-Alvarez G."/>
        </authorList>
    </citation>
    <scope>NUCLEOTIDE SEQUENCE [LARGE SCALE GENOMIC DNA]</scope>
    <source>
        <strain evidence="1 2">CH28_1T</strain>
    </source>
</reference>
<dbReference type="RefSeq" id="WP_148987386.1">
    <property type="nucleotide sequence ID" value="NZ_VTEV01000002.1"/>
</dbReference>
<sequence>MIGRNEPCPCGSGKKYKKCCEKKQNGLDKVLETEVMALQIDMMRFAYEKFSIELEEVSSKYLHKFSMDEMKSEAFNELLHLWYMFTVKRDNGLTIVEEFASAQEGKFSRPQVKEWAESWQKAYPSVYKVANVRGETYTMEDFFTKEKEKVTYIGREDSLSKNELVIGMFVPFKQAKVVFMSTFERGVLEAIRLEEKFMEEFSEVDIDSIYIRSEFPDLAGKMVEFELSEEDVQQLPVQDEAQERVLGLFADGAEKRGYPQRFLEFASMLWSIYCMKESPMIRNEQNYAAALIYFLDTHFMKEQQETQKALAEEFGISAGSVSSTFRKLDEVLQPVIQTFEDDIEAALQGAS</sequence>
<evidence type="ECO:0000313" key="1">
    <source>
        <dbReference type="EMBL" id="TYS69825.1"/>
    </source>
</evidence>
<comment type="caution">
    <text evidence="1">The sequence shown here is derived from an EMBL/GenBank/DDBJ whole genome shotgun (WGS) entry which is preliminary data.</text>
</comment>
<accession>A0A5D4T354</accession>
<protein>
    <recommendedName>
        <fullName evidence="3">HTH psq-type domain-containing protein</fullName>
    </recommendedName>
</protein>
<dbReference type="InterPro" id="IPR004027">
    <property type="entry name" value="SEC_C_motif"/>
</dbReference>
<dbReference type="EMBL" id="VTEV01000002">
    <property type="protein sequence ID" value="TYS69825.1"/>
    <property type="molecule type" value="Genomic_DNA"/>
</dbReference>
<dbReference type="Proteomes" id="UP000322524">
    <property type="component" value="Unassembled WGS sequence"/>
</dbReference>
<dbReference type="OrthoDB" id="6399948at2"/>
<dbReference type="Gene3D" id="3.10.450.50">
    <property type="match status" value="1"/>
</dbReference>
<organism evidence="1 2">
    <name type="scientific">Sutcliffiella horikoshii</name>
    <dbReference type="NCBI Taxonomy" id="79883"/>
    <lineage>
        <taxon>Bacteria</taxon>
        <taxon>Bacillati</taxon>
        <taxon>Bacillota</taxon>
        <taxon>Bacilli</taxon>
        <taxon>Bacillales</taxon>
        <taxon>Bacillaceae</taxon>
        <taxon>Sutcliffiella</taxon>
    </lineage>
</organism>